<dbReference type="AlphaFoldDB" id="A0A9X2E1T2"/>
<comment type="caution">
    <text evidence="6">The sequence shown here is derived from an EMBL/GenBank/DDBJ whole genome shotgun (WGS) entry which is preliminary data.</text>
</comment>
<name>A0A9X2E1T2_9NOCA</name>
<evidence type="ECO:0000256" key="2">
    <source>
        <dbReference type="ARBA" id="ARBA00022723"/>
    </source>
</evidence>
<dbReference type="GO" id="GO:0006508">
    <property type="term" value="P:proteolysis"/>
    <property type="evidence" value="ECO:0007669"/>
    <property type="project" value="UniProtKB-KW"/>
</dbReference>
<evidence type="ECO:0000256" key="4">
    <source>
        <dbReference type="ARBA" id="ARBA00022833"/>
    </source>
</evidence>
<dbReference type="InterPro" id="IPR024079">
    <property type="entry name" value="MetalloPept_cat_dom_sf"/>
</dbReference>
<dbReference type="Proteomes" id="UP001139157">
    <property type="component" value="Unassembled WGS sequence"/>
</dbReference>
<evidence type="ECO:0000256" key="3">
    <source>
        <dbReference type="ARBA" id="ARBA00022801"/>
    </source>
</evidence>
<feature type="domain" description="Peptidase M10 metallopeptidase" evidence="5">
    <location>
        <begin position="81"/>
        <end position="133"/>
    </location>
</feature>
<evidence type="ECO:0000256" key="1">
    <source>
        <dbReference type="ARBA" id="ARBA00022670"/>
    </source>
</evidence>
<sequence length="133" mass="14849">MDAAYRRMTIKSKSKYTSAVDTAIGTWNGLGRIKLTNDIPAGTEEDLEVTDISKSDVSWEGLYTIGGTHDGVWFNTHFMDKNSAAENQHVATHEFGHALGLNHSCQYQMMTAYTDDNTKLGPIDIDSYRQLWG</sequence>
<reference evidence="6" key="1">
    <citation type="submission" date="2022-06" db="EMBL/GenBank/DDBJ databases">
        <title>Novel species in genus nocardia.</title>
        <authorList>
            <person name="Li F."/>
        </authorList>
    </citation>
    <scope>NUCLEOTIDE SEQUENCE</scope>
    <source>
        <strain evidence="6">CDC141</strain>
    </source>
</reference>
<keyword evidence="2" id="KW-0479">Metal-binding</keyword>
<accession>A0A9X2E1T2</accession>
<keyword evidence="6" id="KW-0482">Metalloprotease</keyword>
<organism evidence="6 7">
    <name type="scientific">Nocardia pulmonis</name>
    <dbReference type="NCBI Taxonomy" id="2951408"/>
    <lineage>
        <taxon>Bacteria</taxon>
        <taxon>Bacillati</taxon>
        <taxon>Actinomycetota</taxon>
        <taxon>Actinomycetes</taxon>
        <taxon>Mycobacteriales</taxon>
        <taxon>Nocardiaceae</taxon>
        <taxon>Nocardia</taxon>
    </lineage>
</organism>
<keyword evidence="7" id="KW-1185">Reference proteome</keyword>
<gene>
    <name evidence="6" type="ORF">NDR86_00815</name>
</gene>
<dbReference type="RefSeq" id="WP_251908889.1">
    <property type="nucleotide sequence ID" value="NZ_JAMRXG010000001.1"/>
</dbReference>
<dbReference type="Pfam" id="PF00413">
    <property type="entry name" value="Peptidase_M10"/>
    <property type="match status" value="1"/>
</dbReference>
<evidence type="ECO:0000313" key="7">
    <source>
        <dbReference type="Proteomes" id="UP001139157"/>
    </source>
</evidence>
<dbReference type="SUPFAM" id="SSF55486">
    <property type="entry name" value="Metalloproteases ('zincins'), catalytic domain"/>
    <property type="match status" value="1"/>
</dbReference>
<dbReference type="InterPro" id="IPR001818">
    <property type="entry name" value="Pept_M10_metallopeptidase"/>
</dbReference>
<dbReference type="GO" id="GO:0008270">
    <property type="term" value="F:zinc ion binding"/>
    <property type="evidence" value="ECO:0007669"/>
    <property type="project" value="InterPro"/>
</dbReference>
<dbReference type="EMBL" id="JAMRXG010000001">
    <property type="protein sequence ID" value="MCM6772010.1"/>
    <property type="molecule type" value="Genomic_DNA"/>
</dbReference>
<keyword evidence="1" id="KW-0645">Protease</keyword>
<protein>
    <submittedName>
        <fullName evidence="6">M57 family metalloprotease</fullName>
    </submittedName>
</protein>
<evidence type="ECO:0000259" key="5">
    <source>
        <dbReference type="Pfam" id="PF00413"/>
    </source>
</evidence>
<dbReference type="GO" id="GO:0031012">
    <property type="term" value="C:extracellular matrix"/>
    <property type="evidence" value="ECO:0007669"/>
    <property type="project" value="InterPro"/>
</dbReference>
<keyword evidence="3" id="KW-0378">Hydrolase</keyword>
<keyword evidence="4" id="KW-0862">Zinc</keyword>
<proteinExistence type="predicted"/>
<dbReference type="Gene3D" id="3.40.390.10">
    <property type="entry name" value="Collagenase (Catalytic Domain)"/>
    <property type="match status" value="1"/>
</dbReference>
<evidence type="ECO:0000313" key="6">
    <source>
        <dbReference type="EMBL" id="MCM6772010.1"/>
    </source>
</evidence>
<dbReference type="GO" id="GO:0004222">
    <property type="term" value="F:metalloendopeptidase activity"/>
    <property type="evidence" value="ECO:0007669"/>
    <property type="project" value="InterPro"/>
</dbReference>